<dbReference type="InterPro" id="IPR018062">
    <property type="entry name" value="HTH_AraC-typ_CS"/>
</dbReference>
<dbReference type="SMART" id="SM00871">
    <property type="entry name" value="AraC_E_bind"/>
    <property type="match status" value="1"/>
</dbReference>
<organism evidence="5 6">
    <name type="scientific">Chengkuizengella marina</name>
    <dbReference type="NCBI Taxonomy" id="2507566"/>
    <lineage>
        <taxon>Bacteria</taxon>
        <taxon>Bacillati</taxon>
        <taxon>Bacillota</taxon>
        <taxon>Bacilli</taxon>
        <taxon>Bacillales</taxon>
        <taxon>Paenibacillaceae</taxon>
        <taxon>Chengkuizengella</taxon>
    </lineage>
</organism>
<dbReference type="Pfam" id="PF12833">
    <property type="entry name" value="HTH_18"/>
    <property type="match status" value="1"/>
</dbReference>
<dbReference type="InterPro" id="IPR018060">
    <property type="entry name" value="HTH_AraC"/>
</dbReference>
<proteinExistence type="predicted"/>
<dbReference type="InterPro" id="IPR009057">
    <property type="entry name" value="Homeodomain-like_sf"/>
</dbReference>
<dbReference type="EMBL" id="SIJB01000029">
    <property type="protein sequence ID" value="NBI30144.1"/>
    <property type="molecule type" value="Genomic_DNA"/>
</dbReference>
<dbReference type="InterPro" id="IPR029442">
    <property type="entry name" value="GyrI-like"/>
</dbReference>
<protein>
    <submittedName>
        <fullName evidence="5">Helix-turn-helix domain-containing protein</fullName>
    </submittedName>
</protein>
<keyword evidence="3" id="KW-0804">Transcription</keyword>
<dbReference type="SUPFAM" id="SSF46689">
    <property type="entry name" value="Homeodomain-like"/>
    <property type="match status" value="2"/>
</dbReference>
<evidence type="ECO:0000313" key="5">
    <source>
        <dbReference type="EMBL" id="NBI30144.1"/>
    </source>
</evidence>
<dbReference type="Pfam" id="PF06445">
    <property type="entry name" value="GyrI-like"/>
    <property type="match status" value="1"/>
</dbReference>
<dbReference type="GO" id="GO:0043565">
    <property type="term" value="F:sequence-specific DNA binding"/>
    <property type="evidence" value="ECO:0007669"/>
    <property type="project" value="InterPro"/>
</dbReference>
<dbReference type="GO" id="GO:0003700">
    <property type="term" value="F:DNA-binding transcription factor activity"/>
    <property type="evidence" value="ECO:0007669"/>
    <property type="project" value="InterPro"/>
</dbReference>
<keyword evidence="6" id="KW-1185">Reference proteome</keyword>
<dbReference type="PROSITE" id="PS00041">
    <property type="entry name" value="HTH_ARAC_FAMILY_1"/>
    <property type="match status" value="1"/>
</dbReference>
<dbReference type="Proteomes" id="UP000448943">
    <property type="component" value="Unassembled WGS sequence"/>
</dbReference>
<accession>A0A6N9Q6A7</accession>
<dbReference type="InterPro" id="IPR011256">
    <property type="entry name" value="Reg_factor_effector_dom_sf"/>
</dbReference>
<dbReference type="Gene3D" id="1.10.10.60">
    <property type="entry name" value="Homeodomain-like"/>
    <property type="match status" value="2"/>
</dbReference>
<gene>
    <name evidence="5" type="ORF">ERL59_14425</name>
</gene>
<feature type="domain" description="HTH araC/xylS-type" evidence="4">
    <location>
        <begin position="23"/>
        <end position="121"/>
    </location>
</feature>
<dbReference type="PANTHER" id="PTHR47504:SF5">
    <property type="entry name" value="RIGHT ORIGIN-BINDING PROTEIN"/>
    <property type="match status" value="1"/>
</dbReference>
<evidence type="ECO:0000313" key="6">
    <source>
        <dbReference type="Proteomes" id="UP000448943"/>
    </source>
</evidence>
<name>A0A6N9Q6A7_9BACL</name>
<dbReference type="SMART" id="SM00342">
    <property type="entry name" value="HTH_ARAC"/>
    <property type="match status" value="1"/>
</dbReference>
<dbReference type="PANTHER" id="PTHR47504">
    <property type="entry name" value="RIGHT ORIGIN-BINDING PROTEIN"/>
    <property type="match status" value="1"/>
</dbReference>
<dbReference type="PRINTS" id="PR00032">
    <property type="entry name" value="HTHARAC"/>
</dbReference>
<evidence type="ECO:0000259" key="4">
    <source>
        <dbReference type="PROSITE" id="PS01124"/>
    </source>
</evidence>
<dbReference type="InterPro" id="IPR020449">
    <property type="entry name" value="Tscrpt_reg_AraC-type_HTH"/>
</dbReference>
<evidence type="ECO:0000256" key="1">
    <source>
        <dbReference type="ARBA" id="ARBA00023015"/>
    </source>
</evidence>
<evidence type="ECO:0000256" key="2">
    <source>
        <dbReference type="ARBA" id="ARBA00023125"/>
    </source>
</evidence>
<comment type="caution">
    <text evidence="5">The sequence shown here is derived from an EMBL/GenBank/DDBJ whole genome shotgun (WGS) entry which is preliminary data.</text>
</comment>
<dbReference type="AlphaFoldDB" id="A0A6N9Q6A7"/>
<dbReference type="PROSITE" id="PS01124">
    <property type="entry name" value="HTH_ARAC_FAMILY_2"/>
    <property type="match status" value="1"/>
</dbReference>
<reference evidence="5 6" key="1">
    <citation type="submission" date="2019-01" db="EMBL/GenBank/DDBJ databases">
        <title>Chengkuizengella sp. nov., isolated from deep-sea sediment of East Pacific Ocean.</title>
        <authorList>
            <person name="Yang J."/>
            <person name="Lai Q."/>
            <person name="Shao Z."/>
        </authorList>
    </citation>
    <scope>NUCLEOTIDE SEQUENCE [LARGE SCALE GENOMIC DNA]</scope>
    <source>
        <strain evidence="5 6">YPA3-1-1</strain>
    </source>
</reference>
<evidence type="ECO:0000256" key="3">
    <source>
        <dbReference type="ARBA" id="ARBA00023163"/>
    </source>
</evidence>
<dbReference type="InterPro" id="IPR050959">
    <property type="entry name" value="MarA-like"/>
</dbReference>
<keyword evidence="2" id="KW-0238">DNA-binding</keyword>
<keyword evidence="1" id="KW-0805">Transcription regulation</keyword>
<dbReference type="SUPFAM" id="SSF55136">
    <property type="entry name" value="Probable bacterial effector-binding domain"/>
    <property type="match status" value="1"/>
</dbReference>
<sequence length="298" mass="34883">MNFYNLLLERKRGRIVDYIENLSKTIIFIEDNLTNKITIEQISKQSGYSKFHFQRLFHQVVGETVAQYIMNRRLTEAAKKLVSDTTSIIDVAFEFGYDSHEVFTRAFKRRFKVSPYQFRQIRITTEYLYKKPINTQYLTNKNFNLLDDIEEVSFENMLLSGYQTANGSREEILSSWSKLRGNITAIDERDFNAYGVIQYPDTFGLEIDFTYLAAVKSVHLKNHNDPDLKSVSLPNSKYIVFSHRGSTKDLPLSYEYIYGVWLSKSKYVVSSSYDFERYHSFADRSNPVIEICIPVQKV</sequence>
<dbReference type="Gene3D" id="3.20.80.10">
    <property type="entry name" value="Regulatory factor, effector binding domain"/>
    <property type="match status" value="1"/>
</dbReference>
<dbReference type="InterPro" id="IPR010499">
    <property type="entry name" value="AraC_E-bd"/>
</dbReference>